<dbReference type="InterPro" id="IPR004358">
    <property type="entry name" value="Sig_transdc_His_kin-like_C"/>
</dbReference>
<dbReference type="InterPro" id="IPR005467">
    <property type="entry name" value="His_kinase_dom"/>
</dbReference>
<dbReference type="Pfam" id="PF00512">
    <property type="entry name" value="HisKA"/>
    <property type="match status" value="1"/>
</dbReference>
<dbReference type="RefSeq" id="WP_346759148.1">
    <property type="nucleotide sequence ID" value="NZ_JAUJEB010000004.1"/>
</dbReference>
<evidence type="ECO:0000259" key="7">
    <source>
        <dbReference type="PROSITE" id="PS50109"/>
    </source>
</evidence>
<evidence type="ECO:0000256" key="1">
    <source>
        <dbReference type="ARBA" id="ARBA00000085"/>
    </source>
</evidence>
<dbReference type="PANTHER" id="PTHR43047:SF72">
    <property type="entry name" value="OSMOSENSING HISTIDINE PROTEIN KINASE SLN1"/>
    <property type="match status" value="1"/>
</dbReference>
<reference evidence="8" key="1">
    <citation type="submission" date="2023-06" db="EMBL/GenBank/DDBJ databases">
        <title>Genomic of Agaribacillus aureum.</title>
        <authorList>
            <person name="Wang G."/>
        </authorList>
    </citation>
    <scope>NUCLEOTIDE SEQUENCE</scope>
    <source>
        <strain evidence="8">BMA12</strain>
    </source>
</reference>
<evidence type="ECO:0000256" key="5">
    <source>
        <dbReference type="ARBA" id="ARBA00022777"/>
    </source>
</evidence>
<name>A0ABT8L7R9_9BACT</name>
<evidence type="ECO:0000256" key="4">
    <source>
        <dbReference type="ARBA" id="ARBA00022679"/>
    </source>
</evidence>
<dbReference type="Gene3D" id="3.30.565.10">
    <property type="entry name" value="Histidine kinase-like ATPase, C-terminal domain"/>
    <property type="match status" value="1"/>
</dbReference>
<dbReference type="InterPro" id="IPR003661">
    <property type="entry name" value="HisK_dim/P_dom"/>
</dbReference>
<evidence type="ECO:0000256" key="6">
    <source>
        <dbReference type="SAM" id="Phobius"/>
    </source>
</evidence>
<comment type="caution">
    <text evidence="8">The sequence shown here is derived from an EMBL/GenBank/DDBJ whole genome shotgun (WGS) entry which is preliminary data.</text>
</comment>
<keyword evidence="4" id="KW-0808">Transferase</keyword>
<keyword evidence="9" id="KW-1185">Reference proteome</keyword>
<dbReference type="SMART" id="SM00387">
    <property type="entry name" value="HATPase_c"/>
    <property type="match status" value="1"/>
</dbReference>
<evidence type="ECO:0000256" key="2">
    <source>
        <dbReference type="ARBA" id="ARBA00012438"/>
    </source>
</evidence>
<gene>
    <name evidence="8" type="ORF">QQ020_17165</name>
</gene>
<proteinExistence type="predicted"/>
<dbReference type="Gene3D" id="1.10.287.130">
    <property type="match status" value="1"/>
</dbReference>
<dbReference type="InterPro" id="IPR036097">
    <property type="entry name" value="HisK_dim/P_sf"/>
</dbReference>
<feature type="transmembrane region" description="Helical" evidence="6">
    <location>
        <begin position="264"/>
        <end position="286"/>
    </location>
</feature>
<evidence type="ECO:0000313" key="9">
    <source>
        <dbReference type="Proteomes" id="UP001172083"/>
    </source>
</evidence>
<sequence>MKGPYAKIFIILIIVFLIPAISYTVFEINSLTEDEEMIKEIYSNQLDAILFSVNQSSNDIAEAWSNKVLEKIDDRHEGDDPNFEEILHDNLYLNAVVLFDDLWLEKSKVFMKSDTIDLKTYTNQLKLSLGGNKAKIDKLMGFMENGYRKLEPLGNIGNGKNNPYNDNLLVFVVDRGEDFYQYAGILIDPRYFIEQALAPKMQAISQEKFIITAINSLDNSLVYATESTQASLSRQQRTFWLFPDYYLGIVLKGKTMETLVQERAATNILLLLGLNLALFGGLWLVFRNMKKALQLAQAKSDFVSNVSHEIRTPLSLISMFAETLQMNRLQDENKKKEYYKVIGQEANRLAGIVNKILNFSKMEANKKVYQFQSEDLNDIVNEVLKIYDYHLKNNGFAYQVINNEDNLPVNVDKSAIEEAVINLIDNAMKYSGQNHSIVIETGIEGEYAYVSVKDHGIGISKADRMHIFDKFYRVDMGEVHNTKGTGLGLTLVKHIADAHGGKIDLVSQLGEGSTFRVLVPRINAQ</sequence>
<dbReference type="CDD" id="cd00075">
    <property type="entry name" value="HATPase"/>
    <property type="match status" value="1"/>
</dbReference>
<keyword evidence="5 8" id="KW-0418">Kinase</keyword>
<keyword evidence="6" id="KW-1133">Transmembrane helix</keyword>
<accession>A0ABT8L7R9</accession>
<organism evidence="8 9">
    <name type="scientific">Agaribacillus aureus</name>
    <dbReference type="NCBI Taxonomy" id="3051825"/>
    <lineage>
        <taxon>Bacteria</taxon>
        <taxon>Pseudomonadati</taxon>
        <taxon>Bacteroidota</taxon>
        <taxon>Cytophagia</taxon>
        <taxon>Cytophagales</taxon>
        <taxon>Splendidivirgaceae</taxon>
        <taxon>Agaribacillus</taxon>
    </lineage>
</organism>
<dbReference type="CDD" id="cd00082">
    <property type="entry name" value="HisKA"/>
    <property type="match status" value="1"/>
</dbReference>
<feature type="domain" description="Histidine kinase" evidence="7">
    <location>
        <begin position="305"/>
        <end position="523"/>
    </location>
</feature>
<dbReference type="EC" id="2.7.13.3" evidence="2"/>
<dbReference type="PANTHER" id="PTHR43047">
    <property type="entry name" value="TWO-COMPONENT HISTIDINE PROTEIN KINASE"/>
    <property type="match status" value="1"/>
</dbReference>
<dbReference type="EMBL" id="JAUJEB010000004">
    <property type="protein sequence ID" value="MDN5213807.1"/>
    <property type="molecule type" value="Genomic_DNA"/>
</dbReference>
<dbReference type="PROSITE" id="PS50109">
    <property type="entry name" value="HIS_KIN"/>
    <property type="match status" value="1"/>
</dbReference>
<dbReference type="Pfam" id="PF02518">
    <property type="entry name" value="HATPase_c"/>
    <property type="match status" value="1"/>
</dbReference>
<dbReference type="SUPFAM" id="SSF55874">
    <property type="entry name" value="ATPase domain of HSP90 chaperone/DNA topoisomerase II/histidine kinase"/>
    <property type="match status" value="1"/>
</dbReference>
<evidence type="ECO:0000256" key="3">
    <source>
        <dbReference type="ARBA" id="ARBA00022553"/>
    </source>
</evidence>
<keyword evidence="6" id="KW-0812">Transmembrane</keyword>
<protein>
    <recommendedName>
        <fullName evidence="2">histidine kinase</fullName>
        <ecNumber evidence="2">2.7.13.3</ecNumber>
    </recommendedName>
</protein>
<dbReference type="SMART" id="SM00388">
    <property type="entry name" value="HisKA"/>
    <property type="match status" value="1"/>
</dbReference>
<keyword evidence="3" id="KW-0597">Phosphoprotein</keyword>
<dbReference type="InterPro" id="IPR003594">
    <property type="entry name" value="HATPase_dom"/>
</dbReference>
<keyword evidence="6" id="KW-0472">Membrane</keyword>
<dbReference type="Proteomes" id="UP001172083">
    <property type="component" value="Unassembled WGS sequence"/>
</dbReference>
<dbReference type="InterPro" id="IPR036890">
    <property type="entry name" value="HATPase_C_sf"/>
</dbReference>
<dbReference type="SUPFAM" id="SSF47384">
    <property type="entry name" value="Homodimeric domain of signal transducing histidine kinase"/>
    <property type="match status" value="1"/>
</dbReference>
<dbReference type="PRINTS" id="PR00344">
    <property type="entry name" value="BCTRLSENSOR"/>
</dbReference>
<evidence type="ECO:0000313" key="8">
    <source>
        <dbReference type="EMBL" id="MDN5213807.1"/>
    </source>
</evidence>
<dbReference type="GO" id="GO:0016301">
    <property type="term" value="F:kinase activity"/>
    <property type="evidence" value="ECO:0007669"/>
    <property type="project" value="UniProtKB-KW"/>
</dbReference>
<comment type="catalytic activity">
    <reaction evidence="1">
        <text>ATP + protein L-histidine = ADP + protein N-phospho-L-histidine.</text>
        <dbReference type="EC" id="2.7.13.3"/>
    </reaction>
</comment>